<evidence type="ECO:0000313" key="2">
    <source>
        <dbReference type="Proteomes" id="UP001305414"/>
    </source>
</evidence>
<organism evidence="1 2">
    <name type="scientific">Xylaria bambusicola</name>
    <dbReference type="NCBI Taxonomy" id="326684"/>
    <lineage>
        <taxon>Eukaryota</taxon>
        <taxon>Fungi</taxon>
        <taxon>Dikarya</taxon>
        <taxon>Ascomycota</taxon>
        <taxon>Pezizomycotina</taxon>
        <taxon>Sordariomycetes</taxon>
        <taxon>Xylariomycetidae</taxon>
        <taxon>Xylariales</taxon>
        <taxon>Xylariaceae</taxon>
        <taxon>Xylaria</taxon>
    </lineage>
</organism>
<comment type="caution">
    <text evidence="1">The sequence shown here is derived from an EMBL/GenBank/DDBJ whole genome shotgun (WGS) entry which is preliminary data.</text>
</comment>
<keyword evidence="2" id="KW-1185">Reference proteome</keyword>
<gene>
    <name evidence="1" type="ORF">RRF57_013156</name>
</gene>
<name>A0AAN7V2I3_9PEZI</name>
<evidence type="ECO:0000313" key="1">
    <source>
        <dbReference type="EMBL" id="KAK5637441.1"/>
    </source>
</evidence>
<reference evidence="1 2" key="1">
    <citation type="submission" date="2023-10" db="EMBL/GenBank/DDBJ databases">
        <title>Draft genome sequence of Xylaria bambusicola isolate GMP-LS, the root and basal stem rot pathogen of sugarcane in Indonesia.</title>
        <authorList>
            <person name="Selvaraj P."/>
            <person name="Muralishankar V."/>
            <person name="Muruganantham S."/>
            <person name="Sp S."/>
            <person name="Haryani S."/>
            <person name="Lau K.J.X."/>
            <person name="Naqvi N.I."/>
        </authorList>
    </citation>
    <scope>NUCLEOTIDE SEQUENCE [LARGE SCALE GENOMIC DNA]</scope>
    <source>
        <strain evidence="1">GMP-LS</strain>
    </source>
</reference>
<accession>A0AAN7V2I3</accession>
<dbReference type="AlphaFoldDB" id="A0AAN7V2I3"/>
<dbReference type="EMBL" id="JAWHQM010000119">
    <property type="protein sequence ID" value="KAK5637441.1"/>
    <property type="molecule type" value="Genomic_DNA"/>
</dbReference>
<sequence>MVLPKHRWLPGWVAEFAAAAELPSSMCFGESFAVPIYDRIDEGEYYRHVFAHPTGISHKADGSKEGINTLGRPDAFSYAVLDRSKKMDRTEGEVESMPHQCLG</sequence>
<proteinExistence type="predicted"/>
<dbReference type="Proteomes" id="UP001305414">
    <property type="component" value="Unassembled WGS sequence"/>
</dbReference>
<protein>
    <submittedName>
        <fullName evidence="1">Uncharacterized protein</fullName>
    </submittedName>
</protein>